<dbReference type="RefSeq" id="WP_317835517.1">
    <property type="nucleotide sequence ID" value="NZ_CP136920.1"/>
</dbReference>
<evidence type="ECO:0000256" key="3">
    <source>
        <dbReference type="PIRSR" id="PIRSR613078-1"/>
    </source>
</evidence>
<dbReference type="InterPro" id="IPR001345">
    <property type="entry name" value="PG/BPGM_mutase_AS"/>
</dbReference>
<feature type="binding site" evidence="4">
    <location>
        <begin position="8"/>
        <end position="15"/>
    </location>
    <ligand>
        <name>substrate</name>
    </ligand>
</feature>
<feature type="active site" description="Tele-phosphohistidine intermediate" evidence="3">
    <location>
        <position position="9"/>
    </location>
</feature>
<dbReference type="Pfam" id="PF00300">
    <property type="entry name" value="His_Phos_1"/>
    <property type="match status" value="1"/>
</dbReference>
<dbReference type="AlphaFoldDB" id="A0AAQ3QSV1"/>
<dbReference type="InterPro" id="IPR029033">
    <property type="entry name" value="His_PPase_superfam"/>
</dbReference>
<dbReference type="CDD" id="cd07067">
    <property type="entry name" value="HP_PGM_like"/>
    <property type="match status" value="1"/>
</dbReference>
<evidence type="ECO:0000256" key="2">
    <source>
        <dbReference type="ARBA" id="ARBA00023235"/>
    </source>
</evidence>
<proteinExistence type="predicted"/>
<dbReference type="GO" id="GO:0016791">
    <property type="term" value="F:phosphatase activity"/>
    <property type="evidence" value="ECO:0007669"/>
    <property type="project" value="TreeGrafter"/>
</dbReference>
<sequence>MTLVTIIRHGETEWNRVSRYQGQNDSPLTERGIRQAEAIAERLSHQHFDLMVSSDLGRAIHTADIIAREHPTLKREKDKRLRERDFGMLTALTRAEALEKYPVEEQGYLTGGPHYRIPEGESLHDVYERCGIALSEWATKCGEGHLLIVTHGGVLGQFLRYVLGVPLEMKRAYKFVNCAYNHFSFHPEEASVLDPETLNKDEQKASGRWLLHTWGDETHLAKIGADDDI</sequence>
<dbReference type="EMBL" id="CP136920">
    <property type="protein sequence ID" value="WOO42983.1"/>
    <property type="molecule type" value="Genomic_DNA"/>
</dbReference>
<evidence type="ECO:0000256" key="1">
    <source>
        <dbReference type="ARBA" id="ARBA00023152"/>
    </source>
</evidence>
<dbReference type="Proteomes" id="UP001304300">
    <property type="component" value="Chromosome"/>
</dbReference>
<dbReference type="Gene3D" id="3.40.50.1240">
    <property type="entry name" value="Phosphoglycerate mutase-like"/>
    <property type="match status" value="1"/>
</dbReference>
<accession>A0AAQ3QSV1</accession>
<reference evidence="5 6" key="1">
    <citation type="submission" date="2023-10" db="EMBL/GenBank/DDBJ databases">
        <title>Rubellicoccus peritrichatus gen. nov., sp. nov., isolated from an algae of coral reef tank.</title>
        <authorList>
            <person name="Luo J."/>
        </authorList>
    </citation>
    <scope>NUCLEOTIDE SEQUENCE [LARGE SCALE GENOMIC DNA]</scope>
    <source>
        <strain evidence="5 6">CR14</strain>
    </source>
</reference>
<dbReference type="InterPro" id="IPR013078">
    <property type="entry name" value="His_Pase_superF_clade-1"/>
</dbReference>
<dbReference type="PANTHER" id="PTHR48100:SF1">
    <property type="entry name" value="HISTIDINE PHOSPHATASE FAMILY PROTEIN-RELATED"/>
    <property type="match status" value="1"/>
</dbReference>
<gene>
    <name evidence="5" type="ORF">RZN69_07750</name>
</gene>
<dbReference type="PANTHER" id="PTHR48100">
    <property type="entry name" value="BROAD-SPECIFICITY PHOSPHATASE YOR283W-RELATED"/>
    <property type="match status" value="1"/>
</dbReference>
<dbReference type="InterPro" id="IPR050275">
    <property type="entry name" value="PGM_Phosphatase"/>
</dbReference>
<evidence type="ECO:0000313" key="5">
    <source>
        <dbReference type="EMBL" id="WOO42983.1"/>
    </source>
</evidence>
<feature type="binding site" evidence="4">
    <location>
        <position position="58"/>
    </location>
    <ligand>
        <name>substrate</name>
    </ligand>
</feature>
<keyword evidence="6" id="KW-1185">Reference proteome</keyword>
<keyword evidence="5" id="KW-0378">Hydrolase</keyword>
<keyword evidence="2" id="KW-0413">Isomerase</keyword>
<organism evidence="5 6">
    <name type="scientific">Rubellicoccus peritrichatus</name>
    <dbReference type="NCBI Taxonomy" id="3080537"/>
    <lineage>
        <taxon>Bacteria</taxon>
        <taxon>Pseudomonadati</taxon>
        <taxon>Verrucomicrobiota</taxon>
        <taxon>Opitutia</taxon>
        <taxon>Puniceicoccales</taxon>
        <taxon>Cerasicoccaceae</taxon>
        <taxon>Rubellicoccus</taxon>
    </lineage>
</organism>
<dbReference type="KEGG" id="puo:RZN69_07750"/>
<evidence type="ECO:0000256" key="4">
    <source>
        <dbReference type="PIRSR" id="PIRSR613078-2"/>
    </source>
</evidence>
<dbReference type="PROSITE" id="PS00175">
    <property type="entry name" value="PG_MUTASE"/>
    <property type="match status" value="1"/>
</dbReference>
<dbReference type="EC" id="3.1.3.-" evidence="5"/>
<keyword evidence="1" id="KW-0324">Glycolysis</keyword>
<evidence type="ECO:0000313" key="6">
    <source>
        <dbReference type="Proteomes" id="UP001304300"/>
    </source>
</evidence>
<feature type="active site" description="Proton donor/acceptor" evidence="3">
    <location>
        <position position="83"/>
    </location>
</feature>
<name>A0AAQ3QSV1_9BACT</name>
<protein>
    <submittedName>
        <fullName evidence="5">Histidine phosphatase family protein</fullName>
        <ecNumber evidence="5">3.1.3.-</ecNumber>
    </submittedName>
</protein>
<dbReference type="SMART" id="SM00855">
    <property type="entry name" value="PGAM"/>
    <property type="match status" value="1"/>
</dbReference>
<dbReference type="SUPFAM" id="SSF53254">
    <property type="entry name" value="Phosphoglycerate mutase-like"/>
    <property type="match status" value="1"/>
</dbReference>
<dbReference type="GO" id="GO:0005737">
    <property type="term" value="C:cytoplasm"/>
    <property type="evidence" value="ECO:0007669"/>
    <property type="project" value="TreeGrafter"/>
</dbReference>